<organism evidence="2 3">
    <name type="scientific">Symbiodinium necroappetens</name>
    <dbReference type="NCBI Taxonomy" id="1628268"/>
    <lineage>
        <taxon>Eukaryota</taxon>
        <taxon>Sar</taxon>
        <taxon>Alveolata</taxon>
        <taxon>Dinophyceae</taxon>
        <taxon>Suessiales</taxon>
        <taxon>Symbiodiniaceae</taxon>
        <taxon>Symbiodinium</taxon>
    </lineage>
</organism>
<evidence type="ECO:0000313" key="2">
    <source>
        <dbReference type="EMBL" id="CAE7300736.1"/>
    </source>
</evidence>
<feature type="region of interest" description="Disordered" evidence="1">
    <location>
        <begin position="429"/>
        <end position="449"/>
    </location>
</feature>
<evidence type="ECO:0000313" key="3">
    <source>
        <dbReference type="Proteomes" id="UP000601435"/>
    </source>
</evidence>
<keyword evidence="3" id="KW-1185">Reference proteome</keyword>
<dbReference type="Proteomes" id="UP000601435">
    <property type="component" value="Unassembled WGS sequence"/>
</dbReference>
<dbReference type="AlphaFoldDB" id="A0A812N3T9"/>
<reference evidence="2" key="1">
    <citation type="submission" date="2021-02" db="EMBL/GenBank/DDBJ databases">
        <authorList>
            <person name="Dougan E. K."/>
            <person name="Rhodes N."/>
            <person name="Thang M."/>
            <person name="Chan C."/>
        </authorList>
    </citation>
    <scope>NUCLEOTIDE SEQUENCE</scope>
</reference>
<gene>
    <name evidence="2" type="ORF">SNEC2469_LOCUS7422</name>
</gene>
<feature type="non-terminal residue" evidence="2">
    <location>
        <position position="1"/>
    </location>
</feature>
<dbReference type="EMBL" id="CAJNJA010012609">
    <property type="protein sequence ID" value="CAE7300736.1"/>
    <property type="molecule type" value="Genomic_DNA"/>
</dbReference>
<protein>
    <submittedName>
        <fullName evidence="2">Uncharacterized protein</fullName>
    </submittedName>
</protein>
<proteinExistence type="predicted"/>
<accession>A0A812N3T9</accession>
<name>A0A812N3T9_9DINO</name>
<sequence>AYWVPGSMRVSPCMSPAVPSPIPTWAGHQSPAPFVALSASAPQVLVPPPQPTAESQVERTITPEASAPAANTASWAEVISGLRSEAGDGYFVCIIGGAETPGAGTMSLLSSLAQELHSRLPRSVVFVVGTSAGVAEAFCTNTDAEPDRVWNITEDWLHARGLATGDERELLAHIGDVYIFVEGGEDEAWIARKAAERGADLVPIKRSGGASAGLHDFPEEALQRPPFVGEACWALLADSTAPVAAASAAASAAVAGALAKRCREKQPAEGSPSRLQRTSDSEPPCSKVALASLFDTTTPSWAAASWVGDRAGGTAPATAEKSEKKIFQTSSAPLSFTPAVWTSPGMTGSMRVPAAPFAARWPGSFSPLPWGSGVAKMPVPVTSGSFTWGEPPRRVIATTQWNPQAVEPRHPQGLFRSSSEIIIGSLGDSEERAHCQKPRASSPLTTRSHAKYFAADQ</sequence>
<evidence type="ECO:0000256" key="1">
    <source>
        <dbReference type="SAM" id="MobiDB-lite"/>
    </source>
</evidence>
<comment type="caution">
    <text evidence="2">The sequence shown here is derived from an EMBL/GenBank/DDBJ whole genome shotgun (WGS) entry which is preliminary data.</text>
</comment>
<feature type="region of interest" description="Disordered" evidence="1">
    <location>
        <begin position="264"/>
        <end position="284"/>
    </location>
</feature>
<dbReference type="OrthoDB" id="419636at2759"/>